<dbReference type="AlphaFoldDB" id="A0A6J1PGB2"/>
<feature type="non-terminal residue" evidence="2">
    <location>
        <position position="1"/>
    </location>
</feature>
<name>A0A6J1PGB2_9HYME</name>
<dbReference type="Proteomes" id="UP000504618">
    <property type="component" value="Unplaced"/>
</dbReference>
<proteinExistence type="predicted"/>
<protein>
    <submittedName>
        <fullName evidence="2">Uncharacterized protein LOC112452365</fullName>
    </submittedName>
</protein>
<dbReference type="OrthoDB" id="7535542at2759"/>
<keyword evidence="1" id="KW-1185">Reference proteome</keyword>
<dbReference type="Gene3D" id="1.25.50.20">
    <property type="match status" value="1"/>
</dbReference>
<reference evidence="2" key="1">
    <citation type="submission" date="2025-08" db="UniProtKB">
        <authorList>
            <consortium name="RefSeq"/>
        </authorList>
    </citation>
    <scope>IDENTIFICATION</scope>
    <source>
        <tissue evidence="2">Whole body</tissue>
    </source>
</reference>
<organism evidence="1 2">
    <name type="scientific">Temnothorax curvispinosus</name>
    <dbReference type="NCBI Taxonomy" id="300111"/>
    <lineage>
        <taxon>Eukaryota</taxon>
        <taxon>Metazoa</taxon>
        <taxon>Ecdysozoa</taxon>
        <taxon>Arthropoda</taxon>
        <taxon>Hexapoda</taxon>
        <taxon>Insecta</taxon>
        <taxon>Pterygota</taxon>
        <taxon>Neoptera</taxon>
        <taxon>Endopterygota</taxon>
        <taxon>Hymenoptera</taxon>
        <taxon>Apocrita</taxon>
        <taxon>Aculeata</taxon>
        <taxon>Formicoidea</taxon>
        <taxon>Formicidae</taxon>
        <taxon>Myrmicinae</taxon>
        <taxon>Temnothorax</taxon>
    </lineage>
</organism>
<dbReference type="RefSeq" id="XP_024868295.1">
    <property type="nucleotide sequence ID" value="XM_025012527.1"/>
</dbReference>
<sequence length="151" mass="17937">KHMRNILQELLKLLKHITHTKKSDEKLNDFIKCLRQEAAKWAYVLNDSNCISTAFSKLTRHLDGTERLSEWKKWVYCNDLVNNETLWWDVYDEYLSCSTFPTITIDYLNMIIRKLENCDLNKPDYKNVILHCNDLVNSFLLTIAKHAKDNK</sequence>
<evidence type="ECO:0000313" key="1">
    <source>
        <dbReference type="Proteomes" id="UP000504618"/>
    </source>
</evidence>
<accession>A0A6J1PGB2</accession>
<evidence type="ECO:0000313" key="2">
    <source>
        <dbReference type="RefSeq" id="XP_024868295.1"/>
    </source>
</evidence>
<gene>
    <name evidence="2" type="primary">LOC112452365</name>
</gene>
<feature type="non-terminal residue" evidence="2">
    <location>
        <position position="151"/>
    </location>
</feature>
<dbReference type="GeneID" id="112452365"/>